<evidence type="ECO:0000256" key="1">
    <source>
        <dbReference type="ARBA" id="ARBA00006252"/>
    </source>
</evidence>
<keyword evidence="2" id="KW-0560">Oxidoreductase</keyword>
<dbReference type="InterPro" id="IPR051545">
    <property type="entry name" value="NAD(P)H_dehydrogenase_qn"/>
</dbReference>
<dbReference type="EMBL" id="LZYB01000002">
    <property type="protein sequence ID" value="OBV11853.1"/>
    <property type="molecule type" value="Genomic_DNA"/>
</dbReference>
<protein>
    <submittedName>
        <fullName evidence="4">NAD(P)H dehydrogenase</fullName>
    </submittedName>
</protein>
<dbReference type="GO" id="GO:0003955">
    <property type="term" value="F:NAD(P)H dehydrogenase (quinone) activity"/>
    <property type="evidence" value="ECO:0007669"/>
    <property type="project" value="TreeGrafter"/>
</dbReference>
<dbReference type="RefSeq" id="WP_068863214.1">
    <property type="nucleotide sequence ID" value="NZ_LZYB01000002.1"/>
</dbReference>
<dbReference type="InterPro" id="IPR003680">
    <property type="entry name" value="Flavodoxin_fold"/>
</dbReference>
<evidence type="ECO:0000256" key="2">
    <source>
        <dbReference type="ARBA" id="ARBA00023002"/>
    </source>
</evidence>
<dbReference type="Pfam" id="PF02525">
    <property type="entry name" value="Flavodoxin_2"/>
    <property type="match status" value="1"/>
</dbReference>
<evidence type="ECO:0000259" key="3">
    <source>
        <dbReference type="Pfam" id="PF02525"/>
    </source>
</evidence>
<dbReference type="STRING" id="1300349.I603_1296"/>
<dbReference type="Gene3D" id="3.40.50.360">
    <property type="match status" value="1"/>
</dbReference>
<gene>
    <name evidence="4" type="ORF">I603_1296</name>
</gene>
<evidence type="ECO:0000313" key="5">
    <source>
        <dbReference type="Proteomes" id="UP000092484"/>
    </source>
</evidence>
<dbReference type="PANTHER" id="PTHR10204">
    <property type="entry name" value="NAD P H OXIDOREDUCTASE-RELATED"/>
    <property type="match status" value="1"/>
</dbReference>
<organism evidence="4 5">
    <name type="scientific">Erythrobacter dokdonensis DSW-74</name>
    <dbReference type="NCBI Taxonomy" id="1300349"/>
    <lineage>
        <taxon>Bacteria</taxon>
        <taxon>Pseudomonadati</taxon>
        <taxon>Pseudomonadota</taxon>
        <taxon>Alphaproteobacteria</taxon>
        <taxon>Sphingomonadales</taxon>
        <taxon>Erythrobacteraceae</taxon>
        <taxon>Erythrobacter/Porphyrobacter group</taxon>
        <taxon>Erythrobacter</taxon>
    </lineage>
</organism>
<dbReference type="PANTHER" id="PTHR10204:SF34">
    <property type="entry name" value="NAD(P)H DEHYDROGENASE [QUINONE] 1 ISOFORM 1"/>
    <property type="match status" value="1"/>
</dbReference>
<dbReference type="GO" id="GO:0005829">
    <property type="term" value="C:cytosol"/>
    <property type="evidence" value="ECO:0007669"/>
    <property type="project" value="TreeGrafter"/>
</dbReference>
<evidence type="ECO:0000313" key="4">
    <source>
        <dbReference type="EMBL" id="OBV11853.1"/>
    </source>
</evidence>
<accession>A0A1A7BH22</accession>
<dbReference type="SUPFAM" id="SSF52218">
    <property type="entry name" value="Flavoproteins"/>
    <property type="match status" value="1"/>
</dbReference>
<reference evidence="4 5" key="1">
    <citation type="submission" date="2016-06" db="EMBL/GenBank/DDBJ databases">
        <title>Genome sequence of Porphyrobacter dokdonensis DSW-74.</title>
        <authorList>
            <person name="Kim J.F."/>
            <person name="Song J.Y."/>
        </authorList>
    </citation>
    <scope>NUCLEOTIDE SEQUENCE [LARGE SCALE GENOMIC DNA]</scope>
    <source>
        <strain evidence="4 5">DSW-74</strain>
    </source>
</reference>
<comment type="similarity">
    <text evidence="1">Belongs to the NAD(P)H dehydrogenase (quinone) family.</text>
</comment>
<comment type="caution">
    <text evidence="4">The sequence shown here is derived from an EMBL/GenBank/DDBJ whole genome shotgun (WGS) entry which is preliminary data.</text>
</comment>
<dbReference type="InterPro" id="IPR029039">
    <property type="entry name" value="Flavoprotein-like_sf"/>
</dbReference>
<proteinExistence type="inferred from homology"/>
<dbReference type="PATRIC" id="fig|1300349.4.peg.1291"/>
<dbReference type="Proteomes" id="UP000092484">
    <property type="component" value="Unassembled WGS sequence"/>
</dbReference>
<name>A0A1A7BH22_9SPHN</name>
<dbReference type="AlphaFoldDB" id="A0A1A7BH22"/>
<keyword evidence="5" id="KW-1185">Reference proteome</keyword>
<feature type="domain" description="Flavodoxin-like fold" evidence="3">
    <location>
        <begin position="1"/>
        <end position="182"/>
    </location>
</feature>
<sequence>MNVLLLDGHPDEGRLTTHLLDTYAAALPASAQVTRVAVRDLDFAPVLRHGYRQRTEWEQDMVALARQLDACDHLVVAFPMWWGAEPAELKGLIDRLFLPKFTFAYHVGDPWWDKLMQGRSADLIVTMDTPPFVLKWWHRNPVIRRWKGQILGFCGFAPVRTLSLGPVGENTPPRNIAAWEARVTKMARSIRQKAPNKKEARLAAFLAGEVSA</sequence>